<feature type="region of interest" description="Disordered" evidence="2">
    <location>
        <begin position="246"/>
        <end position="324"/>
    </location>
</feature>
<feature type="coiled-coil region" evidence="1">
    <location>
        <begin position="335"/>
        <end position="362"/>
    </location>
</feature>
<feature type="compositionally biased region" description="Basic residues" evidence="2">
    <location>
        <begin position="1"/>
        <end position="11"/>
    </location>
</feature>
<evidence type="ECO:0000256" key="1">
    <source>
        <dbReference type="SAM" id="Coils"/>
    </source>
</evidence>
<evidence type="ECO:0000313" key="3">
    <source>
        <dbReference type="EMBL" id="KAF2118349.1"/>
    </source>
</evidence>
<feature type="region of interest" description="Disordered" evidence="2">
    <location>
        <begin position="155"/>
        <end position="214"/>
    </location>
</feature>
<sequence>MKRSGSNRIPRKIGNDDEGEESSTNKSQSAAPKAQAVKRPIFGKNKKRSSLRISFGPGDAENDGEDSSDSAVVTPKKSNLSRIAIEKNAARRAASPLISEIPRPSLDEDRPSYSKDVLAELRNSTPSTPKDLDTAPPDEDELALEKFDISSKFGSTATLSKERPSAIPTEAEIQEKKARRARLAQGYNAEDPAAAREDDDWDMQDDDEFRTNRNEITLRPKDKYEETRLVREDEDIAEGFEEYVEDGNITLGRKAEREARKKRRADMASLIAAAEGSEEDSDDSEAERNAAYEAAQTRAGTYGKRGQEDEDNREPPKAQPIPDLKEVVAKLDADVTAKEARKQAILKQLEEIKEEKVRIAERQQYIQKQLEKTGDEYEKLRQDAGMPALPANGVNAPKQIERGLDSLGTTPVPPRNNSEDDEEDYEDVETRVGFSM</sequence>
<dbReference type="Proteomes" id="UP000799770">
    <property type="component" value="Unassembled WGS sequence"/>
</dbReference>
<dbReference type="GO" id="GO:0000390">
    <property type="term" value="P:spliceosomal complex disassembly"/>
    <property type="evidence" value="ECO:0007669"/>
    <property type="project" value="InterPro"/>
</dbReference>
<gene>
    <name evidence="3" type="ORF">BDV96DRAFT_488439</name>
</gene>
<keyword evidence="1" id="KW-0175">Coiled coil</keyword>
<feature type="compositionally biased region" description="Acidic residues" evidence="2">
    <location>
        <begin position="197"/>
        <end position="208"/>
    </location>
</feature>
<dbReference type="OrthoDB" id="429427at2759"/>
<proteinExistence type="predicted"/>
<feature type="region of interest" description="Disordered" evidence="2">
    <location>
        <begin position="1"/>
        <end position="141"/>
    </location>
</feature>
<name>A0A6A5ZFU4_9PLEO</name>
<dbReference type="GO" id="GO:0071008">
    <property type="term" value="C:U2-type post-mRNA release spliceosomal complex"/>
    <property type="evidence" value="ECO:0007669"/>
    <property type="project" value="InterPro"/>
</dbReference>
<dbReference type="InterPro" id="IPR028211">
    <property type="entry name" value="Ntr2"/>
</dbReference>
<accession>A0A6A5ZFU4</accession>
<dbReference type="AlphaFoldDB" id="A0A6A5ZFU4"/>
<dbReference type="Pfam" id="PF15458">
    <property type="entry name" value="NTR2"/>
    <property type="match status" value="1"/>
</dbReference>
<keyword evidence="4" id="KW-1185">Reference proteome</keyword>
<feature type="region of interest" description="Disordered" evidence="2">
    <location>
        <begin position="386"/>
        <end position="436"/>
    </location>
</feature>
<feature type="compositionally biased region" description="Basic and acidic residues" evidence="2">
    <location>
        <begin position="105"/>
        <end position="119"/>
    </location>
</feature>
<evidence type="ECO:0000256" key="2">
    <source>
        <dbReference type="SAM" id="MobiDB-lite"/>
    </source>
</evidence>
<reference evidence="3" key="1">
    <citation type="journal article" date="2020" name="Stud. Mycol.">
        <title>101 Dothideomycetes genomes: a test case for predicting lifestyles and emergence of pathogens.</title>
        <authorList>
            <person name="Haridas S."/>
            <person name="Albert R."/>
            <person name="Binder M."/>
            <person name="Bloem J."/>
            <person name="Labutti K."/>
            <person name="Salamov A."/>
            <person name="Andreopoulos B."/>
            <person name="Baker S."/>
            <person name="Barry K."/>
            <person name="Bills G."/>
            <person name="Bluhm B."/>
            <person name="Cannon C."/>
            <person name="Castanera R."/>
            <person name="Culley D."/>
            <person name="Daum C."/>
            <person name="Ezra D."/>
            <person name="Gonzalez J."/>
            <person name="Henrissat B."/>
            <person name="Kuo A."/>
            <person name="Liang C."/>
            <person name="Lipzen A."/>
            <person name="Lutzoni F."/>
            <person name="Magnuson J."/>
            <person name="Mondo S."/>
            <person name="Nolan M."/>
            <person name="Ohm R."/>
            <person name="Pangilinan J."/>
            <person name="Park H.-J."/>
            <person name="Ramirez L."/>
            <person name="Alfaro M."/>
            <person name="Sun H."/>
            <person name="Tritt A."/>
            <person name="Yoshinaga Y."/>
            <person name="Zwiers L.-H."/>
            <person name="Turgeon B."/>
            <person name="Goodwin S."/>
            <person name="Spatafora J."/>
            <person name="Crous P."/>
            <person name="Grigoriev I."/>
        </authorList>
    </citation>
    <scope>NUCLEOTIDE SEQUENCE</scope>
    <source>
        <strain evidence="3">CBS 627.86</strain>
    </source>
</reference>
<feature type="compositionally biased region" description="Acidic residues" evidence="2">
    <location>
        <begin position="276"/>
        <end position="285"/>
    </location>
</feature>
<dbReference type="EMBL" id="ML977317">
    <property type="protein sequence ID" value="KAF2118349.1"/>
    <property type="molecule type" value="Genomic_DNA"/>
</dbReference>
<organism evidence="3 4">
    <name type="scientific">Lophiotrema nucula</name>
    <dbReference type="NCBI Taxonomy" id="690887"/>
    <lineage>
        <taxon>Eukaryota</taxon>
        <taxon>Fungi</taxon>
        <taxon>Dikarya</taxon>
        <taxon>Ascomycota</taxon>
        <taxon>Pezizomycotina</taxon>
        <taxon>Dothideomycetes</taxon>
        <taxon>Pleosporomycetidae</taxon>
        <taxon>Pleosporales</taxon>
        <taxon>Lophiotremataceae</taxon>
        <taxon>Lophiotrema</taxon>
    </lineage>
</organism>
<protein>
    <submittedName>
        <fullName evidence="3">Nineteen complex-related protein 2-domain-containing protein</fullName>
    </submittedName>
</protein>
<evidence type="ECO:0000313" key="4">
    <source>
        <dbReference type="Proteomes" id="UP000799770"/>
    </source>
</evidence>